<organism evidence="15 16">
    <name type="scientific">Tropilaelaps mercedesae</name>
    <dbReference type="NCBI Taxonomy" id="418985"/>
    <lineage>
        <taxon>Eukaryota</taxon>
        <taxon>Metazoa</taxon>
        <taxon>Ecdysozoa</taxon>
        <taxon>Arthropoda</taxon>
        <taxon>Chelicerata</taxon>
        <taxon>Arachnida</taxon>
        <taxon>Acari</taxon>
        <taxon>Parasitiformes</taxon>
        <taxon>Mesostigmata</taxon>
        <taxon>Gamasina</taxon>
        <taxon>Dermanyssoidea</taxon>
        <taxon>Laelapidae</taxon>
        <taxon>Tropilaelaps</taxon>
    </lineage>
</organism>
<dbReference type="Proteomes" id="UP000192247">
    <property type="component" value="Unassembled WGS sequence"/>
</dbReference>
<dbReference type="PROSITE" id="PS50142">
    <property type="entry name" value="RNASE_3_2"/>
    <property type="match status" value="2"/>
</dbReference>
<keyword evidence="9" id="KW-0460">Magnesium</keyword>
<dbReference type="GO" id="GO:0046872">
    <property type="term" value="F:metal ion binding"/>
    <property type="evidence" value="ECO:0007669"/>
    <property type="project" value="UniProtKB-KW"/>
</dbReference>
<evidence type="ECO:0000256" key="3">
    <source>
        <dbReference type="ARBA" id="ARBA00022723"/>
    </source>
</evidence>
<evidence type="ECO:0000256" key="12">
    <source>
        <dbReference type="PROSITE-ProRule" id="PRU00657"/>
    </source>
</evidence>
<protein>
    <submittedName>
        <fullName evidence="15">Endoribonuclease Dicer-like</fullName>
    </submittedName>
</protein>
<comment type="caution">
    <text evidence="15">The sequence shown here is derived from an EMBL/GenBank/DDBJ whole genome shotgun (WGS) entry which is preliminary data.</text>
</comment>
<dbReference type="Pfam" id="PF20932">
    <property type="entry name" value="Dicer_dsRBD"/>
    <property type="match status" value="1"/>
</dbReference>
<keyword evidence="6" id="KW-0378">Hydrolase</keyword>
<keyword evidence="10 12" id="KW-0694">RNA-binding</keyword>
<keyword evidence="7" id="KW-0347">Helicase</keyword>
<dbReference type="GO" id="GO:0004525">
    <property type="term" value="F:ribonuclease III activity"/>
    <property type="evidence" value="ECO:0007669"/>
    <property type="project" value="InterPro"/>
</dbReference>
<dbReference type="InterPro" id="IPR005034">
    <property type="entry name" value="Dicer_dimerisation"/>
</dbReference>
<evidence type="ECO:0000256" key="6">
    <source>
        <dbReference type="ARBA" id="ARBA00022801"/>
    </source>
</evidence>
<evidence type="ECO:0000256" key="11">
    <source>
        <dbReference type="ARBA" id="ARBA00023158"/>
    </source>
</evidence>
<comment type="cofactor">
    <cofactor evidence="1">
        <name>Mn(2+)</name>
        <dbReference type="ChEBI" id="CHEBI:29035"/>
    </cofactor>
</comment>
<dbReference type="OrthoDB" id="6513042at2759"/>
<sequence>MCPAGEQTKMAKHLAELKESELQVLKFCLRENVDIDDTDVEQALQDDPDLPTIYAFPERPAESAIITAQSARSTLQWYCDTLSADRFKVLRPIFRYETVQEDSSAVRVKCTVELPRESKIHEEQLSGNPLDNRVKAKISAALRACRRLYEIGELTENLVPKKRPRTDVYEWQDAEVSADVRKLFIGNTITQASTINCERDQAEQLRTHQVPKLPASAKVFVFRVRLDERNVDEFYRGRVFNAKKERVSFGVLTFVCETNSQIPNFPIFTKAGRELVHVQELNDVRVTDEQWNLIYPFHSFMLTRVLRLPGVSCDASLAPVIVPIVKCKLDYALMAKLEPGTPLPLNEMSVVTFPVKSESGGEILHSWFVGELYDMDGVPHISLMRIPKNIDFIKNRYKDKTQNRDATDKAIKERHSKPRDMCTIEPLTAPQWMKGLSVASCCHRLNRLLVAEKLRMTFVLRGIGTAYQKQATMMYERVVSNPTTRSQQTIVLNNLNFIPESGAQSKPKLRGPSVVDIYTALSPLSADDVVDSENYEVIGDAFLKLVVTLDLFRRFETEDEGYLTRQRCRMVSNMHLLTLAVPLGIHNMVESLKFSARTNFRPPGCVFETDRRELFMQQYKGKICADSVEALIGVYLEKAGGNGALDFLTGLGLPLSCAKRGSFTSRFNLRWTPPPANDIAAHSHRLCHVEAVLGYDFSNRCLLLEAITHQSYRYHRGTRSYERLEFLGDAVIDYLVSRFLYCNCPQLSPGDLTNARSAIVCNATFARVVVERDLHKHLLHHSPVLHKLTDSYLAALKKGLLDETLICEDETDDVNCVDVPKPLGDLLESLIGAVFLDCKMNFARVWEVFRRLMGDNLLKNYLVNIPRNPVAVLMEMFPRQIAFNGPQVLEDKRIRMEMTVEGEHFVAVARNKKVATKALAKKALRHFDRVKRRGQGALGPMENIANELQL</sequence>
<dbReference type="PANTHER" id="PTHR14950">
    <property type="entry name" value="DICER-RELATED"/>
    <property type="match status" value="1"/>
</dbReference>
<dbReference type="GO" id="GO:0005524">
    <property type="term" value="F:ATP binding"/>
    <property type="evidence" value="ECO:0007669"/>
    <property type="project" value="UniProtKB-KW"/>
</dbReference>
<dbReference type="Pfam" id="PF00636">
    <property type="entry name" value="Ribonuclease_3"/>
    <property type="match status" value="2"/>
</dbReference>
<dbReference type="GO" id="GO:0031054">
    <property type="term" value="P:pre-miRNA processing"/>
    <property type="evidence" value="ECO:0007669"/>
    <property type="project" value="InterPro"/>
</dbReference>
<dbReference type="AlphaFoldDB" id="A0A1V9XCJ0"/>
<dbReference type="STRING" id="418985.A0A1V9XCJ0"/>
<dbReference type="InterPro" id="IPR044441">
    <property type="entry name" value="DICER_DSRM"/>
</dbReference>
<name>A0A1V9XCJ0_9ACAR</name>
<dbReference type="CDD" id="cd00593">
    <property type="entry name" value="RIBOc"/>
    <property type="match status" value="2"/>
</dbReference>
<keyword evidence="4" id="KW-0677">Repeat</keyword>
<feature type="domain" description="RNase III" evidence="13">
    <location>
        <begin position="520"/>
        <end position="640"/>
    </location>
</feature>
<keyword evidence="11" id="KW-0943">RNA-mediated gene silencing</keyword>
<feature type="domain" description="Dicer dsRNA-binding fold" evidence="14">
    <location>
        <begin position="71"/>
        <end position="168"/>
    </location>
</feature>
<dbReference type="InterPro" id="IPR048512">
    <property type="entry name" value="Dicer_platform"/>
</dbReference>
<dbReference type="InterPro" id="IPR038248">
    <property type="entry name" value="Dicer_dimer_sf"/>
</dbReference>
<accession>A0A1V9XCJ0</accession>
<dbReference type="InParanoid" id="A0A1V9XCJ0"/>
<keyword evidence="5" id="KW-0547">Nucleotide-binding</keyword>
<dbReference type="FunFam" id="1.10.1520.10:FF:000004">
    <property type="entry name" value="Endoribonuclease dicer-like 1"/>
    <property type="match status" value="1"/>
</dbReference>
<evidence type="ECO:0000256" key="8">
    <source>
        <dbReference type="ARBA" id="ARBA00022840"/>
    </source>
</evidence>
<evidence type="ECO:0000256" key="4">
    <source>
        <dbReference type="ARBA" id="ARBA00022737"/>
    </source>
</evidence>
<dbReference type="Gene3D" id="3.30.160.20">
    <property type="match status" value="1"/>
</dbReference>
<comment type="cofactor">
    <cofactor evidence="2">
        <name>Mg(2+)</name>
        <dbReference type="ChEBI" id="CHEBI:18420"/>
    </cofactor>
</comment>
<keyword evidence="3" id="KW-0479">Metal-binding</keyword>
<dbReference type="SMART" id="SM00535">
    <property type="entry name" value="RIBOc"/>
    <property type="match status" value="2"/>
</dbReference>
<dbReference type="PROSITE" id="PS51327">
    <property type="entry name" value="DICER_DSRBF"/>
    <property type="match status" value="1"/>
</dbReference>
<evidence type="ECO:0000256" key="5">
    <source>
        <dbReference type="ARBA" id="ARBA00022741"/>
    </source>
</evidence>
<dbReference type="Pfam" id="PF20931">
    <property type="entry name" value="Dicer_platform"/>
    <property type="match status" value="1"/>
</dbReference>
<dbReference type="SUPFAM" id="SSF69065">
    <property type="entry name" value="RNase III domain-like"/>
    <property type="match status" value="2"/>
</dbReference>
<dbReference type="GO" id="GO:0004386">
    <property type="term" value="F:helicase activity"/>
    <property type="evidence" value="ECO:0007669"/>
    <property type="project" value="UniProtKB-KW"/>
</dbReference>
<evidence type="ECO:0000256" key="9">
    <source>
        <dbReference type="ARBA" id="ARBA00022842"/>
    </source>
</evidence>
<evidence type="ECO:0000313" key="15">
    <source>
        <dbReference type="EMBL" id="OQR71285.1"/>
    </source>
</evidence>
<evidence type="ECO:0000256" key="1">
    <source>
        <dbReference type="ARBA" id="ARBA00001936"/>
    </source>
</evidence>
<reference evidence="15 16" key="1">
    <citation type="journal article" date="2017" name="Gigascience">
        <title>Draft genome of the honey bee ectoparasitic mite, Tropilaelaps mercedesae, is shaped by the parasitic life history.</title>
        <authorList>
            <person name="Dong X."/>
            <person name="Armstrong S.D."/>
            <person name="Xia D."/>
            <person name="Makepeace B.L."/>
            <person name="Darby A.C."/>
            <person name="Kadowaki T."/>
        </authorList>
    </citation>
    <scope>NUCLEOTIDE SEQUENCE [LARGE SCALE GENOMIC DNA]</scope>
    <source>
        <strain evidence="15">Wuxi-XJTLU</strain>
    </source>
</reference>
<keyword evidence="16" id="KW-1185">Reference proteome</keyword>
<dbReference type="PROSITE" id="PS00517">
    <property type="entry name" value="RNASE_3_1"/>
    <property type="match status" value="1"/>
</dbReference>
<proteinExistence type="predicted"/>
<feature type="domain" description="RNase III" evidence="13">
    <location>
        <begin position="686"/>
        <end position="839"/>
    </location>
</feature>
<dbReference type="EMBL" id="MNPL01014990">
    <property type="protein sequence ID" value="OQR71285.1"/>
    <property type="molecule type" value="Genomic_DNA"/>
</dbReference>
<evidence type="ECO:0000313" key="16">
    <source>
        <dbReference type="Proteomes" id="UP000192247"/>
    </source>
</evidence>
<evidence type="ECO:0000256" key="7">
    <source>
        <dbReference type="ARBA" id="ARBA00022806"/>
    </source>
</evidence>
<keyword evidence="8" id="KW-0067">ATP-binding</keyword>
<gene>
    <name evidence="15" type="ORF">BIW11_04000</name>
</gene>
<evidence type="ECO:0000259" key="14">
    <source>
        <dbReference type="PROSITE" id="PS51327"/>
    </source>
</evidence>
<dbReference type="Gene3D" id="3.30.160.380">
    <property type="entry name" value="Dicer dimerisation domain"/>
    <property type="match status" value="1"/>
</dbReference>
<evidence type="ECO:0000259" key="13">
    <source>
        <dbReference type="PROSITE" id="PS50142"/>
    </source>
</evidence>
<dbReference type="InterPro" id="IPR036389">
    <property type="entry name" value="RNase_III_sf"/>
</dbReference>
<dbReference type="PANTHER" id="PTHR14950:SF37">
    <property type="entry name" value="ENDORIBONUCLEASE DICER"/>
    <property type="match status" value="1"/>
</dbReference>
<evidence type="ECO:0000256" key="2">
    <source>
        <dbReference type="ARBA" id="ARBA00001946"/>
    </source>
</evidence>
<dbReference type="GO" id="GO:0003723">
    <property type="term" value="F:RNA binding"/>
    <property type="evidence" value="ECO:0007669"/>
    <property type="project" value="UniProtKB-UniRule"/>
</dbReference>
<dbReference type="SUPFAM" id="SSF54768">
    <property type="entry name" value="dsRNA-binding domain-like"/>
    <property type="match status" value="1"/>
</dbReference>
<evidence type="ECO:0000256" key="10">
    <source>
        <dbReference type="ARBA" id="ARBA00022884"/>
    </source>
</evidence>
<dbReference type="Pfam" id="PF03368">
    <property type="entry name" value="Dicer_dimer"/>
    <property type="match status" value="1"/>
</dbReference>
<dbReference type="GO" id="GO:0030422">
    <property type="term" value="P:siRNA processing"/>
    <property type="evidence" value="ECO:0007669"/>
    <property type="project" value="InterPro"/>
</dbReference>
<dbReference type="InterPro" id="IPR000999">
    <property type="entry name" value="RNase_III_dom"/>
</dbReference>
<dbReference type="Gene3D" id="1.10.1520.10">
    <property type="entry name" value="Ribonuclease III domain"/>
    <property type="match status" value="2"/>
</dbReference>